<dbReference type="InterPro" id="IPR002836">
    <property type="entry name" value="PDCD5-like"/>
</dbReference>
<reference evidence="4" key="1">
    <citation type="submission" date="2021-01" db="EMBL/GenBank/DDBJ databases">
        <authorList>
            <person name="Corre E."/>
            <person name="Pelletier E."/>
            <person name="Niang G."/>
            <person name="Scheremetjew M."/>
            <person name="Finn R."/>
            <person name="Kale V."/>
            <person name="Holt S."/>
            <person name="Cochrane G."/>
            <person name="Meng A."/>
            <person name="Brown T."/>
            <person name="Cohen L."/>
        </authorList>
    </citation>
    <scope>NUCLEOTIDE SEQUENCE</scope>
    <source>
        <strain evidence="4">GSO104</strain>
    </source>
</reference>
<evidence type="ECO:0000313" key="5">
    <source>
        <dbReference type="EMBL" id="CAE4622576.1"/>
    </source>
</evidence>
<dbReference type="GO" id="GO:0005634">
    <property type="term" value="C:nucleus"/>
    <property type="evidence" value="ECO:0007669"/>
    <property type="project" value="TreeGrafter"/>
</dbReference>
<protein>
    <submittedName>
        <fullName evidence="4">Uncharacterized protein</fullName>
    </submittedName>
</protein>
<name>A0A6V2I348_9STRA</name>
<dbReference type="Pfam" id="PF01984">
    <property type="entry name" value="dsDNA_bind"/>
    <property type="match status" value="1"/>
</dbReference>
<evidence type="ECO:0000256" key="2">
    <source>
        <dbReference type="SAM" id="MobiDB-lite"/>
    </source>
</evidence>
<dbReference type="GO" id="GO:0005829">
    <property type="term" value="C:cytosol"/>
    <property type="evidence" value="ECO:0007669"/>
    <property type="project" value="TreeGrafter"/>
</dbReference>
<feature type="region of interest" description="Disordered" evidence="2">
    <location>
        <begin position="1"/>
        <end position="43"/>
    </location>
</feature>
<comment type="similarity">
    <text evidence="1">Belongs to the PDCD5 family.</text>
</comment>
<sequence>MDNISTEVDPSEIPEGFTTAAGNGAGGGAAAEKQSEAQQRQAQRDAILEQALTPDALARLRRIKLVKAEKATSVETSIVSMAMQGKLQMKISEGKLIEMLEGTVAKQKSSGAINIQRKKYAFDSDDDDDDDDDLM</sequence>
<dbReference type="EMBL" id="HBNS01029211">
    <property type="protein sequence ID" value="CAE4622576.1"/>
    <property type="molecule type" value="Transcribed_RNA"/>
</dbReference>
<dbReference type="PANTHER" id="PTHR10840">
    <property type="entry name" value="PROGRAMMED CELL DEATH PROTEIN 5"/>
    <property type="match status" value="1"/>
</dbReference>
<feature type="compositionally biased region" description="Low complexity" evidence="2">
    <location>
        <begin position="30"/>
        <end position="41"/>
    </location>
</feature>
<evidence type="ECO:0000256" key="1">
    <source>
        <dbReference type="ARBA" id="ARBA00010490"/>
    </source>
</evidence>
<proteinExistence type="inferred from homology"/>
<dbReference type="Gene3D" id="1.10.8.140">
    <property type="entry name" value="PDCD5-like"/>
    <property type="match status" value="1"/>
</dbReference>
<evidence type="ECO:0000313" key="3">
    <source>
        <dbReference type="EMBL" id="CAE4622574.1"/>
    </source>
</evidence>
<dbReference type="GO" id="GO:0003677">
    <property type="term" value="F:DNA binding"/>
    <property type="evidence" value="ECO:0007669"/>
    <property type="project" value="InterPro"/>
</dbReference>
<dbReference type="InterPro" id="IPR036883">
    <property type="entry name" value="PDCD5-like_sf"/>
</dbReference>
<dbReference type="EMBL" id="HBNS01029209">
    <property type="protein sequence ID" value="CAE4622574.1"/>
    <property type="molecule type" value="Transcribed_RNA"/>
</dbReference>
<accession>A0A6V2I348</accession>
<dbReference type="PANTHER" id="PTHR10840:SF0">
    <property type="entry name" value="PROGRAMMED CELL DEATH PROTEIN 5"/>
    <property type="match status" value="1"/>
</dbReference>
<dbReference type="SUPFAM" id="SSF46950">
    <property type="entry name" value="Double-stranded DNA-binding domain"/>
    <property type="match status" value="1"/>
</dbReference>
<dbReference type="AlphaFoldDB" id="A0A6V2I348"/>
<evidence type="ECO:0000313" key="4">
    <source>
        <dbReference type="EMBL" id="CAE4622575.1"/>
    </source>
</evidence>
<dbReference type="EMBL" id="HBNS01029210">
    <property type="protein sequence ID" value="CAE4622575.1"/>
    <property type="molecule type" value="Transcribed_RNA"/>
</dbReference>
<gene>
    <name evidence="3" type="ORF">DBRI00130_LOCUS22972</name>
    <name evidence="4" type="ORF">DBRI00130_LOCUS22973</name>
    <name evidence="5" type="ORF">DBRI00130_LOCUS22974</name>
</gene>
<organism evidence="4">
    <name type="scientific">Ditylum brightwellii</name>
    <dbReference type="NCBI Taxonomy" id="49249"/>
    <lineage>
        <taxon>Eukaryota</taxon>
        <taxon>Sar</taxon>
        <taxon>Stramenopiles</taxon>
        <taxon>Ochrophyta</taxon>
        <taxon>Bacillariophyta</taxon>
        <taxon>Mediophyceae</taxon>
        <taxon>Lithodesmiophycidae</taxon>
        <taxon>Lithodesmiales</taxon>
        <taxon>Lithodesmiaceae</taxon>
        <taxon>Ditylum</taxon>
    </lineage>
</organism>